<evidence type="ECO:0000256" key="7">
    <source>
        <dbReference type="ARBA" id="ARBA00022722"/>
    </source>
</evidence>
<keyword evidence="20" id="KW-1185">Reference proteome</keyword>
<proteinExistence type="inferred from homology"/>
<keyword evidence="12" id="KW-0325">Glycoprotein</keyword>
<dbReference type="PANTHER" id="PTHR10858">
    <property type="entry name" value="DEOXYRIBONUCLEASE II"/>
    <property type="match status" value="1"/>
</dbReference>
<dbReference type="EC" id="3.1.22.1" evidence="4"/>
<reference evidence="19" key="1">
    <citation type="journal article" date="2023" name="Science">
        <title>Genome structures resolve the early diversification of teleost fishes.</title>
        <authorList>
            <person name="Parey E."/>
            <person name="Louis A."/>
            <person name="Montfort J."/>
            <person name="Bouchez O."/>
            <person name="Roques C."/>
            <person name="Iampietro C."/>
            <person name="Lluch J."/>
            <person name="Castinel A."/>
            <person name="Donnadieu C."/>
            <person name="Desvignes T."/>
            <person name="Floi Bucao C."/>
            <person name="Jouanno E."/>
            <person name="Wen M."/>
            <person name="Mejri S."/>
            <person name="Dirks R."/>
            <person name="Jansen H."/>
            <person name="Henkel C."/>
            <person name="Chen W.J."/>
            <person name="Zahm M."/>
            <person name="Cabau C."/>
            <person name="Klopp C."/>
            <person name="Thompson A.W."/>
            <person name="Robinson-Rechavi M."/>
            <person name="Braasch I."/>
            <person name="Lecointre G."/>
            <person name="Bobe J."/>
            <person name="Postlethwait J.H."/>
            <person name="Berthelot C."/>
            <person name="Roest Crollius H."/>
            <person name="Guiguen Y."/>
        </authorList>
    </citation>
    <scope>NUCLEOTIDE SEQUENCE</scope>
    <source>
        <strain evidence="19">WJC10195</strain>
    </source>
</reference>
<evidence type="ECO:0000256" key="8">
    <source>
        <dbReference type="ARBA" id="ARBA00022729"/>
    </source>
</evidence>
<dbReference type="GO" id="GO:0005764">
    <property type="term" value="C:lysosome"/>
    <property type="evidence" value="ECO:0007669"/>
    <property type="project" value="UniProtKB-SubCell"/>
</dbReference>
<comment type="caution">
    <text evidence="19">The sequence shown here is derived from an EMBL/GenBank/DDBJ whole genome shotgun (WGS) entry which is preliminary data.</text>
</comment>
<keyword evidence="13" id="KW-0458">Lysosome</keyword>
<dbReference type="OrthoDB" id="10261598at2759"/>
<keyword evidence="11" id="KW-1015">Disulfide bond</keyword>
<keyword evidence="7" id="KW-0540">Nuclease</keyword>
<evidence type="ECO:0000256" key="11">
    <source>
        <dbReference type="ARBA" id="ARBA00023157"/>
    </source>
</evidence>
<dbReference type="AlphaFoldDB" id="A0A9Q1G278"/>
<evidence type="ECO:0000256" key="12">
    <source>
        <dbReference type="ARBA" id="ARBA00023180"/>
    </source>
</evidence>
<evidence type="ECO:0000256" key="9">
    <source>
        <dbReference type="ARBA" id="ARBA00022759"/>
    </source>
</evidence>
<comment type="catalytic activity">
    <reaction evidence="1">
        <text>Endonucleolytic cleavage to nucleoside 3'-phosphates and 3'-phosphooligonucleotide end-products.</text>
        <dbReference type="EC" id="3.1.22.1"/>
    </reaction>
</comment>
<evidence type="ECO:0000256" key="3">
    <source>
        <dbReference type="ARBA" id="ARBA00007527"/>
    </source>
</evidence>
<keyword evidence="8" id="KW-0732">Signal</keyword>
<dbReference type="Pfam" id="PF03265">
    <property type="entry name" value="DNase_II"/>
    <property type="match status" value="2"/>
</dbReference>
<organism evidence="19 20">
    <name type="scientific">Synaphobranchus kaupii</name>
    <name type="common">Kaup's arrowtooth eel</name>
    <dbReference type="NCBI Taxonomy" id="118154"/>
    <lineage>
        <taxon>Eukaryota</taxon>
        <taxon>Metazoa</taxon>
        <taxon>Chordata</taxon>
        <taxon>Craniata</taxon>
        <taxon>Vertebrata</taxon>
        <taxon>Euteleostomi</taxon>
        <taxon>Actinopterygii</taxon>
        <taxon>Neopterygii</taxon>
        <taxon>Teleostei</taxon>
        <taxon>Anguilliformes</taxon>
        <taxon>Synaphobranchidae</taxon>
        <taxon>Synaphobranchus</taxon>
    </lineage>
</organism>
<dbReference type="PANTHER" id="PTHR10858:SF9">
    <property type="entry name" value="DEOXYRIBONUCLEASE-2-ALPHA"/>
    <property type="match status" value="1"/>
</dbReference>
<accession>A0A9Q1G278</accession>
<evidence type="ECO:0000256" key="16">
    <source>
        <dbReference type="ARBA" id="ARBA00041918"/>
    </source>
</evidence>
<gene>
    <name evidence="19" type="ORF">SKAU_G00046720</name>
</gene>
<dbReference type="EMBL" id="JAINUF010000002">
    <property type="protein sequence ID" value="KAJ8374092.1"/>
    <property type="molecule type" value="Genomic_DNA"/>
</dbReference>
<dbReference type="CDD" id="cd09120">
    <property type="entry name" value="PLDc_DNaseII_1"/>
    <property type="match status" value="2"/>
</dbReference>
<evidence type="ECO:0000256" key="10">
    <source>
        <dbReference type="ARBA" id="ARBA00022801"/>
    </source>
</evidence>
<comment type="function">
    <text evidence="18">Hydrolyzes DNA under acidic conditions with a preference for double-stranded DNA. Plays a major role in the clearance of nucleic acids generated through apoptosis, hence preventing autoinflammation. Necessary for proper fetal development and for definitive erythropoiesis in fetal liver and bone marrow, where it degrades nuclear DNA expelled from erythroid precursor cells.</text>
</comment>
<comment type="subcellular location">
    <subcellularLocation>
        <location evidence="2">Lysosome</location>
    </subcellularLocation>
</comment>
<evidence type="ECO:0000256" key="15">
    <source>
        <dbReference type="ARBA" id="ARBA00041393"/>
    </source>
</evidence>
<evidence type="ECO:0000313" key="20">
    <source>
        <dbReference type="Proteomes" id="UP001152622"/>
    </source>
</evidence>
<comment type="similarity">
    <text evidence="3">Belongs to the DNase II family.</text>
</comment>
<dbReference type="GO" id="GO:0006309">
    <property type="term" value="P:apoptotic DNA fragmentation"/>
    <property type="evidence" value="ECO:0007669"/>
    <property type="project" value="TreeGrafter"/>
</dbReference>
<evidence type="ECO:0000256" key="1">
    <source>
        <dbReference type="ARBA" id="ARBA00000447"/>
    </source>
</evidence>
<evidence type="ECO:0000256" key="17">
    <source>
        <dbReference type="ARBA" id="ARBA00043033"/>
    </source>
</evidence>
<sequence>MAIDGYTLAVAGLETVIFQLQGQWSVKPRDPCVSLQHDPRLWKQPEKWTAGVRSVDSSSQQTEVMWKVLLTLSLLCWGLCSSVEISYRDKNGGEVDWYILYKVPKLNNVPLTGLEYFYIDEKIVEQNNIINDPNGVLARTLKPLFNPPNNFGYISYNDQPPDGSQAPSVFGHSKGIVMTDKSTGVWLLHSTPNFPYDRKHGKLWPDSGSRNAQTFICVNFKYNQFQEIGKHLQYIRAFPFDHDIPNDFHSELKSVVKREDFEPNKPFLPQELKSRGGQDFKSFAKYSSGMRDADDLYFLIAHDLKSNLSARSWEASRKHEESDCRDDWIVYIIDYVGMTLSVEKKRTKRSVDSSSQQTEVMWKVLLTLSLLCWGLCSSVEISCRDKNGGEVDWYILYKVPKLNNVPLTGLEYFYIDAKTMEQNNIINDPNGVLERTLKPLLNPPKNFGYISYNDQPPGCTAKNEFGHSKGIVMTDKSTGVWLLHSTPSFPYDRKHGVLWPESGSRNAQTFICVNFNYNQFQKIGKHLQYIRAFPFDHDIPEDFYSELKSVVKREDLEPNKPFLPQELKSRGGQRIKIFAKYSTDRNADDLYFLMARDLKRGIQQHTAVSQYQVQRFPYIEAAAVQHRC</sequence>
<evidence type="ECO:0000256" key="14">
    <source>
        <dbReference type="ARBA" id="ARBA00039868"/>
    </source>
</evidence>
<protein>
    <recommendedName>
        <fullName evidence="14">Deoxyribonuclease-2-alpha</fullName>
        <ecNumber evidence="4">3.1.22.1</ecNumber>
    </recommendedName>
    <alternativeName>
        <fullName evidence="15">Acid DNase</fullName>
    </alternativeName>
    <alternativeName>
        <fullName evidence="17">Deoxyribonuclease II alpha</fullName>
    </alternativeName>
    <alternativeName>
        <fullName evidence="16">Lysosomal DNase II</fullName>
    </alternativeName>
</protein>
<keyword evidence="9" id="KW-0255">Endonuclease</keyword>
<dbReference type="GO" id="GO:0004531">
    <property type="term" value="F:deoxyribonuclease II activity"/>
    <property type="evidence" value="ECO:0007669"/>
    <property type="project" value="UniProtKB-EC"/>
</dbReference>
<evidence type="ECO:0000256" key="6">
    <source>
        <dbReference type="ARBA" id="ARBA00022703"/>
    </source>
</evidence>
<keyword evidence="5" id="KW-0217">Developmental protein</keyword>
<evidence type="ECO:0000256" key="13">
    <source>
        <dbReference type="ARBA" id="ARBA00023228"/>
    </source>
</evidence>
<evidence type="ECO:0000256" key="2">
    <source>
        <dbReference type="ARBA" id="ARBA00004371"/>
    </source>
</evidence>
<dbReference type="Proteomes" id="UP001152622">
    <property type="component" value="Chromosome 2"/>
</dbReference>
<keyword evidence="6" id="KW-0053">Apoptosis</keyword>
<keyword evidence="10" id="KW-0378">Hydrolase</keyword>
<name>A0A9Q1G278_SYNKA</name>
<evidence type="ECO:0000256" key="18">
    <source>
        <dbReference type="ARBA" id="ARBA00045381"/>
    </source>
</evidence>
<evidence type="ECO:0000313" key="19">
    <source>
        <dbReference type="EMBL" id="KAJ8374092.1"/>
    </source>
</evidence>
<evidence type="ECO:0000256" key="4">
    <source>
        <dbReference type="ARBA" id="ARBA00012036"/>
    </source>
</evidence>
<dbReference type="InterPro" id="IPR004947">
    <property type="entry name" value="DNase_II"/>
</dbReference>
<evidence type="ECO:0000256" key="5">
    <source>
        <dbReference type="ARBA" id="ARBA00022473"/>
    </source>
</evidence>